<evidence type="ECO:0000313" key="2">
    <source>
        <dbReference type="EMBL" id="GAA2126816.1"/>
    </source>
</evidence>
<gene>
    <name evidence="2" type="ORF">GCM10009825_04300</name>
</gene>
<protein>
    <submittedName>
        <fullName evidence="2">Uncharacterized protein</fullName>
    </submittedName>
</protein>
<evidence type="ECO:0000256" key="1">
    <source>
        <dbReference type="SAM" id="Phobius"/>
    </source>
</evidence>
<keyword evidence="1" id="KW-0812">Transmembrane</keyword>
<sequence length="144" mass="15547">MFTRLKGVVDRVRGVVGVRDEQSVQEAFDPRRMLMGMAVPMVMIIVAVVPVAVVVAVVGMVVVMAVVPMVMIIVAVVLGPVIMAASVRLCVDGRGCPGTVEVMGFGHDRSALSGWWWRGVPPSECSAWKMASVTSWRACSFSRR</sequence>
<organism evidence="2 3">
    <name type="scientific">Arthrobacter humicola</name>
    <dbReference type="NCBI Taxonomy" id="409291"/>
    <lineage>
        <taxon>Bacteria</taxon>
        <taxon>Bacillati</taxon>
        <taxon>Actinomycetota</taxon>
        <taxon>Actinomycetes</taxon>
        <taxon>Micrococcales</taxon>
        <taxon>Micrococcaceae</taxon>
        <taxon>Arthrobacter</taxon>
    </lineage>
</organism>
<name>A0ABN2YFV4_9MICC</name>
<comment type="caution">
    <text evidence="2">The sequence shown here is derived from an EMBL/GenBank/DDBJ whole genome shotgun (WGS) entry which is preliminary data.</text>
</comment>
<keyword evidence="3" id="KW-1185">Reference proteome</keyword>
<feature type="transmembrane region" description="Helical" evidence="1">
    <location>
        <begin position="41"/>
        <end position="63"/>
    </location>
</feature>
<keyword evidence="1" id="KW-1133">Transmembrane helix</keyword>
<feature type="transmembrane region" description="Helical" evidence="1">
    <location>
        <begin position="69"/>
        <end position="91"/>
    </location>
</feature>
<proteinExistence type="predicted"/>
<dbReference type="EMBL" id="BAAAQB010000006">
    <property type="protein sequence ID" value="GAA2126816.1"/>
    <property type="molecule type" value="Genomic_DNA"/>
</dbReference>
<accession>A0ABN2YFV4</accession>
<keyword evidence="1" id="KW-0472">Membrane</keyword>
<evidence type="ECO:0000313" key="3">
    <source>
        <dbReference type="Proteomes" id="UP001500102"/>
    </source>
</evidence>
<reference evidence="2 3" key="1">
    <citation type="journal article" date="2019" name="Int. J. Syst. Evol. Microbiol.">
        <title>The Global Catalogue of Microorganisms (GCM) 10K type strain sequencing project: providing services to taxonomists for standard genome sequencing and annotation.</title>
        <authorList>
            <consortium name="The Broad Institute Genomics Platform"/>
            <consortium name="The Broad Institute Genome Sequencing Center for Infectious Disease"/>
            <person name="Wu L."/>
            <person name="Ma J."/>
        </authorList>
    </citation>
    <scope>NUCLEOTIDE SEQUENCE [LARGE SCALE GENOMIC DNA]</scope>
    <source>
        <strain evidence="2 3">JCM 15921</strain>
    </source>
</reference>
<dbReference type="Proteomes" id="UP001500102">
    <property type="component" value="Unassembled WGS sequence"/>
</dbReference>